<keyword evidence="1" id="KW-0812">Transmembrane</keyword>
<dbReference type="Proteomes" id="UP000244090">
    <property type="component" value="Unassembled WGS sequence"/>
</dbReference>
<keyword evidence="1" id="KW-0472">Membrane</keyword>
<name>A0A2T6C1V0_9FLAO</name>
<dbReference type="EMBL" id="QBKT01000003">
    <property type="protein sequence ID" value="PTX62294.1"/>
    <property type="molecule type" value="Genomic_DNA"/>
</dbReference>
<reference evidence="2 3" key="1">
    <citation type="submission" date="2018-04" db="EMBL/GenBank/DDBJ databases">
        <title>Genomic Encyclopedia of Archaeal and Bacterial Type Strains, Phase II (KMG-II): from individual species to whole genera.</title>
        <authorList>
            <person name="Goeker M."/>
        </authorList>
    </citation>
    <scope>NUCLEOTIDE SEQUENCE [LARGE SCALE GENOMIC DNA]</scope>
    <source>
        <strain evidence="2 3">DSM 25731</strain>
    </source>
</reference>
<evidence type="ECO:0000313" key="3">
    <source>
        <dbReference type="Proteomes" id="UP000244090"/>
    </source>
</evidence>
<sequence>MLAIWTDDFELTFNTYVRPLEFLQLFGITLLLLIVLRITVSIFRRYKINSLRKRIKVSIIITLLVSSFYYISYGYHIYLNRIANADIRAGVLKKLVTSSISFKGYSIKNLTAEEYLEIARKTWFPKLPHDAENINLAYYYDGFLPDYTFFLEYYVPRNPKLEIINYKDETFSKTQTIERVGTRFKVNYSERLW</sequence>
<evidence type="ECO:0000256" key="1">
    <source>
        <dbReference type="SAM" id="Phobius"/>
    </source>
</evidence>
<feature type="transmembrane region" description="Helical" evidence="1">
    <location>
        <begin position="55"/>
        <end position="75"/>
    </location>
</feature>
<evidence type="ECO:0000313" key="2">
    <source>
        <dbReference type="EMBL" id="PTX62294.1"/>
    </source>
</evidence>
<comment type="caution">
    <text evidence="2">The sequence shown here is derived from an EMBL/GenBank/DDBJ whole genome shotgun (WGS) entry which is preliminary data.</text>
</comment>
<keyword evidence="1" id="KW-1133">Transmembrane helix</keyword>
<keyword evidence="3" id="KW-1185">Reference proteome</keyword>
<accession>A0A2T6C1V0</accession>
<gene>
    <name evidence="2" type="ORF">C8N46_103394</name>
</gene>
<protein>
    <submittedName>
        <fullName evidence="2">Uncharacterized protein</fullName>
    </submittedName>
</protein>
<dbReference type="AlphaFoldDB" id="A0A2T6C1V0"/>
<feature type="transmembrane region" description="Helical" evidence="1">
    <location>
        <begin position="22"/>
        <end position="43"/>
    </location>
</feature>
<proteinExistence type="predicted"/>
<organism evidence="2 3">
    <name type="scientific">Kordia periserrulae</name>
    <dbReference type="NCBI Taxonomy" id="701523"/>
    <lineage>
        <taxon>Bacteria</taxon>
        <taxon>Pseudomonadati</taxon>
        <taxon>Bacteroidota</taxon>
        <taxon>Flavobacteriia</taxon>
        <taxon>Flavobacteriales</taxon>
        <taxon>Flavobacteriaceae</taxon>
        <taxon>Kordia</taxon>
    </lineage>
</organism>